<dbReference type="Pfam" id="PF01261">
    <property type="entry name" value="AP_endonuc_2"/>
    <property type="match status" value="1"/>
</dbReference>
<dbReference type="PANTHER" id="PTHR12110">
    <property type="entry name" value="HYDROXYPYRUVATE ISOMERASE"/>
    <property type="match status" value="1"/>
</dbReference>
<feature type="domain" description="Xylose isomerase-like TIM barrel" evidence="1">
    <location>
        <begin position="26"/>
        <end position="269"/>
    </location>
</feature>
<proteinExistence type="predicted"/>
<dbReference type="Proteomes" id="UP000322139">
    <property type="component" value="Unassembled WGS sequence"/>
</dbReference>
<evidence type="ECO:0000313" key="3">
    <source>
        <dbReference type="Proteomes" id="UP000322139"/>
    </source>
</evidence>
<dbReference type="InterPro" id="IPR013022">
    <property type="entry name" value="Xyl_isomerase-like_TIM-brl"/>
</dbReference>
<protein>
    <submittedName>
        <fullName evidence="2">TIM barrel protein</fullName>
    </submittedName>
</protein>
<sequence length="283" mass="32378">MKLAGMNITFRHYPFKEFLECMTSLDIRHIELWAGEPHFYVYRNLPGHLRSMKRELKTRNMELVCFTPEQCVYPYNIAASDSGWRRSSVEYFKDNLYAALELDCTMMLITSGIGDHSVSTGESWNYAADSIHQLAKIAEKEGMNLVLEPLTRFETNLVMDVEGVKRMHEDIRSPSLTGMIDTVAMQLAGETPEDYFSALREVKHFHLIDGDAVSDAHLALDDGVLDWRVYMESLERSGYEGACTLEIMGSNYYKNPKEIVSESVKKLREMETFHSKTGGTQNE</sequence>
<evidence type="ECO:0000259" key="1">
    <source>
        <dbReference type="Pfam" id="PF01261"/>
    </source>
</evidence>
<gene>
    <name evidence="2" type="ORF">FZD51_07545</name>
</gene>
<dbReference type="InterPro" id="IPR036237">
    <property type="entry name" value="Xyl_isomerase-like_sf"/>
</dbReference>
<name>A0A5D4RKT8_9BACI</name>
<evidence type="ECO:0000313" key="2">
    <source>
        <dbReference type="EMBL" id="TYS50384.1"/>
    </source>
</evidence>
<dbReference type="RefSeq" id="WP_148974186.1">
    <property type="nucleotide sequence ID" value="NZ_VTER01000003.1"/>
</dbReference>
<comment type="caution">
    <text evidence="2">The sequence shown here is derived from an EMBL/GenBank/DDBJ whole genome shotgun (WGS) entry which is preliminary data.</text>
</comment>
<organism evidence="2 3">
    <name type="scientific">Bacillus infantis</name>
    <dbReference type="NCBI Taxonomy" id="324767"/>
    <lineage>
        <taxon>Bacteria</taxon>
        <taxon>Bacillati</taxon>
        <taxon>Bacillota</taxon>
        <taxon>Bacilli</taxon>
        <taxon>Bacillales</taxon>
        <taxon>Bacillaceae</taxon>
        <taxon>Bacillus</taxon>
    </lineage>
</organism>
<dbReference type="InterPro" id="IPR050312">
    <property type="entry name" value="IolE/XylAMocC-like"/>
</dbReference>
<accession>A0A5D4RKT8</accession>
<dbReference type="EMBL" id="VTER01000003">
    <property type="protein sequence ID" value="TYS50384.1"/>
    <property type="molecule type" value="Genomic_DNA"/>
</dbReference>
<dbReference type="AlphaFoldDB" id="A0A5D4RKT8"/>
<dbReference type="PANTHER" id="PTHR12110:SF41">
    <property type="entry name" value="INOSOSE DEHYDRATASE"/>
    <property type="match status" value="1"/>
</dbReference>
<dbReference type="SUPFAM" id="SSF51658">
    <property type="entry name" value="Xylose isomerase-like"/>
    <property type="match status" value="1"/>
</dbReference>
<dbReference type="Gene3D" id="3.20.20.150">
    <property type="entry name" value="Divalent-metal-dependent TIM barrel enzymes"/>
    <property type="match status" value="1"/>
</dbReference>
<reference evidence="2 3" key="1">
    <citation type="submission" date="2019-08" db="EMBL/GenBank/DDBJ databases">
        <title>Bacillus genomes from the desert of Cuatro Cienegas, Coahuila.</title>
        <authorList>
            <person name="Olmedo-Alvarez G."/>
        </authorList>
    </citation>
    <scope>NUCLEOTIDE SEQUENCE [LARGE SCALE GENOMIC DNA]</scope>
    <source>
        <strain evidence="2 3">CH446_14T</strain>
    </source>
</reference>